<keyword evidence="1" id="KW-0472">Membrane</keyword>
<dbReference type="Pfam" id="PF11667">
    <property type="entry name" value="DUF3267"/>
    <property type="match status" value="1"/>
</dbReference>
<reference evidence="3" key="1">
    <citation type="journal article" date="2019" name="Int. J. Syst. Evol. Microbiol.">
        <title>The Global Catalogue of Microorganisms (GCM) 10K type strain sequencing project: providing services to taxonomists for standard genome sequencing and annotation.</title>
        <authorList>
            <consortium name="The Broad Institute Genomics Platform"/>
            <consortium name="The Broad Institute Genome Sequencing Center for Infectious Disease"/>
            <person name="Wu L."/>
            <person name="Ma J."/>
        </authorList>
    </citation>
    <scope>NUCLEOTIDE SEQUENCE [LARGE SCALE GENOMIC DNA]</scope>
    <source>
        <strain evidence="3">CCUG 56754</strain>
    </source>
</reference>
<keyword evidence="3" id="KW-1185">Reference proteome</keyword>
<sequence length="181" mass="20510">MNCWKTINIKKEFGTNRVYLASFLIGLISFIVMFVPFSIFHHTASINDFGVLPLILAIVMLPTLHSFMHILPLIVMNKRAKLIYKSKNKLVPVFYYYTKAHLSKNASLLVAVAPTILITIPGIIATYLFPSIYVYILIFTAFHIGITFIDFLYIIHITKAPKKSVIENGSNGFDILVKAQK</sequence>
<feature type="transmembrane region" description="Helical" evidence="1">
    <location>
        <begin position="51"/>
        <end position="75"/>
    </location>
</feature>
<organism evidence="2 3">
    <name type="scientific">Virgibacillus byunsanensis</name>
    <dbReference type="NCBI Taxonomy" id="570945"/>
    <lineage>
        <taxon>Bacteria</taxon>
        <taxon>Bacillati</taxon>
        <taxon>Bacillota</taxon>
        <taxon>Bacilli</taxon>
        <taxon>Bacillales</taxon>
        <taxon>Bacillaceae</taxon>
        <taxon>Virgibacillus</taxon>
    </lineage>
</organism>
<name>A0ABW3LGY3_9BACI</name>
<keyword evidence="1" id="KW-1133">Transmembrane helix</keyword>
<evidence type="ECO:0000313" key="2">
    <source>
        <dbReference type="EMBL" id="MFD1037658.1"/>
    </source>
</evidence>
<keyword evidence="1" id="KW-0812">Transmembrane</keyword>
<proteinExistence type="predicted"/>
<comment type="caution">
    <text evidence="2">The sequence shown here is derived from an EMBL/GenBank/DDBJ whole genome shotgun (WGS) entry which is preliminary data.</text>
</comment>
<evidence type="ECO:0000256" key="1">
    <source>
        <dbReference type="SAM" id="Phobius"/>
    </source>
</evidence>
<feature type="transmembrane region" description="Helical" evidence="1">
    <location>
        <begin position="135"/>
        <end position="155"/>
    </location>
</feature>
<feature type="transmembrane region" description="Helical" evidence="1">
    <location>
        <begin position="108"/>
        <end position="129"/>
    </location>
</feature>
<gene>
    <name evidence="2" type="ORF">ACFQ3N_04360</name>
</gene>
<dbReference type="InterPro" id="IPR021683">
    <property type="entry name" value="DUF3267"/>
</dbReference>
<dbReference type="Proteomes" id="UP001597040">
    <property type="component" value="Unassembled WGS sequence"/>
</dbReference>
<accession>A0ABW3LGY3</accession>
<evidence type="ECO:0000313" key="3">
    <source>
        <dbReference type="Proteomes" id="UP001597040"/>
    </source>
</evidence>
<dbReference type="EMBL" id="JBHTKJ010000008">
    <property type="protein sequence ID" value="MFD1037658.1"/>
    <property type="molecule type" value="Genomic_DNA"/>
</dbReference>
<feature type="transmembrane region" description="Helical" evidence="1">
    <location>
        <begin position="18"/>
        <end position="39"/>
    </location>
</feature>
<dbReference type="RefSeq" id="WP_390359920.1">
    <property type="nucleotide sequence ID" value="NZ_JBHTKJ010000008.1"/>
</dbReference>
<protein>
    <submittedName>
        <fullName evidence="2">DUF3267 domain-containing protein</fullName>
    </submittedName>
</protein>